<gene>
    <name evidence="17" type="primary">nnrD</name>
    <name evidence="21" type="ORF">SMGD1_1010</name>
</gene>
<evidence type="ECO:0000313" key="22">
    <source>
        <dbReference type="Proteomes" id="UP000006431"/>
    </source>
</evidence>
<keyword evidence="12 17" id="KW-0456">Lyase</keyword>
<dbReference type="GO" id="GO:0052855">
    <property type="term" value="F:ADP-dependent NAD(P)H-hydrate dehydratase activity"/>
    <property type="evidence" value="ECO:0007669"/>
    <property type="project" value="UniProtKB-UniRule"/>
</dbReference>
<comment type="similarity">
    <text evidence="17">Belongs to the NnrD/CARKD family.</text>
</comment>
<comment type="function">
    <text evidence="17">Catalyzes the dehydration of the S-form of NAD(P)HX at the expense of ADP, which is converted to AMP. Together with NAD(P)HX epimerase, which catalyzes the epimerization of the S- and R-forms, the enzyme allows the repair of both epimers of NAD(P)HX, a damaged form of NAD(P)H that is a result of enzymatic or heat-dependent hydration.</text>
</comment>
<dbReference type="PROSITE" id="PS01050">
    <property type="entry name" value="YJEF_C_2"/>
    <property type="match status" value="1"/>
</dbReference>
<keyword evidence="7 17" id="KW-0067">ATP-binding</keyword>
<keyword evidence="9 18" id="KW-0630">Potassium</keyword>
<dbReference type="eggNOG" id="COG0062">
    <property type="taxonomic scope" value="Bacteria"/>
</dbReference>
<dbReference type="HOGENOM" id="CLU_024853_4_2_7"/>
<dbReference type="Gene3D" id="3.40.50.10260">
    <property type="entry name" value="YjeF N-terminal domain"/>
    <property type="match status" value="1"/>
</dbReference>
<dbReference type="NCBIfam" id="TIGR00197">
    <property type="entry name" value="yjeF_nterm"/>
    <property type="match status" value="1"/>
</dbReference>
<evidence type="ECO:0000256" key="9">
    <source>
        <dbReference type="ARBA" id="ARBA00022958"/>
    </source>
</evidence>
<evidence type="ECO:0000256" key="12">
    <source>
        <dbReference type="ARBA" id="ARBA00023239"/>
    </source>
</evidence>
<evidence type="ECO:0000256" key="8">
    <source>
        <dbReference type="ARBA" id="ARBA00022857"/>
    </source>
</evidence>
<keyword evidence="11 18" id="KW-0413">Isomerase</keyword>
<dbReference type="PROSITE" id="PS51385">
    <property type="entry name" value="YJEF_N"/>
    <property type="match status" value="1"/>
</dbReference>
<dbReference type="RefSeq" id="WP_008335817.1">
    <property type="nucleotide sequence ID" value="NZ_AFRZ01000001.1"/>
</dbReference>
<dbReference type="OrthoDB" id="9806925at2"/>
<dbReference type="GO" id="GO:0005524">
    <property type="term" value="F:ATP binding"/>
    <property type="evidence" value="ECO:0007669"/>
    <property type="project" value="UniProtKB-UniRule"/>
</dbReference>
<evidence type="ECO:0000256" key="17">
    <source>
        <dbReference type="HAMAP-Rule" id="MF_01965"/>
    </source>
</evidence>
<keyword evidence="5 18" id="KW-0479">Metal-binding</keyword>
<evidence type="ECO:0000259" key="19">
    <source>
        <dbReference type="PROSITE" id="PS51383"/>
    </source>
</evidence>
<dbReference type="NCBIfam" id="TIGR00196">
    <property type="entry name" value="yjeF_cterm"/>
    <property type="match status" value="1"/>
</dbReference>
<keyword evidence="6 17" id="KW-0547">Nucleotide-binding</keyword>
<evidence type="ECO:0000256" key="14">
    <source>
        <dbReference type="ARBA" id="ARBA00025153"/>
    </source>
</evidence>
<dbReference type="HAMAP" id="MF_01965">
    <property type="entry name" value="NADHX_dehydratase"/>
    <property type="match status" value="1"/>
</dbReference>
<dbReference type="GO" id="GO:0016301">
    <property type="term" value="F:kinase activity"/>
    <property type="evidence" value="ECO:0007669"/>
    <property type="project" value="UniProtKB-KW"/>
</dbReference>
<evidence type="ECO:0000256" key="5">
    <source>
        <dbReference type="ARBA" id="ARBA00022723"/>
    </source>
</evidence>
<comment type="cofactor">
    <cofactor evidence="17">
        <name>Mg(2+)</name>
        <dbReference type="ChEBI" id="CHEBI:18420"/>
    </cofactor>
</comment>
<evidence type="ECO:0000256" key="2">
    <source>
        <dbReference type="ARBA" id="ARBA00000909"/>
    </source>
</evidence>
<proteinExistence type="inferred from homology"/>
<dbReference type="GO" id="GO:0046496">
    <property type="term" value="P:nicotinamide nucleotide metabolic process"/>
    <property type="evidence" value="ECO:0007669"/>
    <property type="project" value="UniProtKB-UniRule"/>
</dbReference>
<accession>B6BGA8</accession>
<keyword evidence="8 17" id="KW-0521">NADP</keyword>
<feature type="binding site" evidence="17">
    <location>
        <position position="233"/>
    </location>
    <ligand>
        <name>(6S)-NADPHX</name>
        <dbReference type="ChEBI" id="CHEBI:64076"/>
    </ligand>
</feature>
<keyword evidence="10 17" id="KW-0520">NAD</keyword>
<evidence type="ECO:0000256" key="6">
    <source>
        <dbReference type="ARBA" id="ARBA00022741"/>
    </source>
</evidence>
<keyword evidence="22" id="KW-1185">Reference proteome</keyword>
<comment type="caution">
    <text evidence="21">The sequence shown here is derived from an EMBL/GenBank/DDBJ whole genome shotgun (WGS) entry which is preliminary data.</text>
</comment>
<evidence type="ECO:0000256" key="3">
    <source>
        <dbReference type="ARBA" id="ARBA00006001"/>
    </source>
</evidence>
<dbReference type="GO" id="GO:0046872">
    <property type="term" value="F:metal ion binding"/>
    <property type="evidence" value="ECO:0007669"/>
    <property type="project" value="UniProtKB-UniRule"/>
</dbReference>
<evidence type="ECO:0000256" key="1">
    <source>
        <dbReference type="ARBA" id="ARBA00000013"/>
    </source>
</evidence>
<dbReference type="PIRSF" id="PIRSF017184">
    <property type="entry name" value="Nnr"/>
    <property type="match status" value="1"/>
</dbReference>
<comment type="caution">
    <text evidence="17">Lacks conserved residue(s) required for the propagation of feature annotation.</text>
</comment>
<dbReference type="Gene3D" id="3.40.1190.20">
    <property type="match status" value="1"/>
</dbReference>
<dbReference type="EMBL" id="AFRZ01000001">
    <property type="protein sequence ID" value="EHP29534.1"/>
    <property type="molecule type" value="Genomic_DNA"/>
</dbReference>
<dbReference type="AlphaFoldDB" id="B6BGA8"/>
<feature type="binding site" evidence="17">
    <location>
        <position position="327"/>
    </location>
    <ligand>
        <name>(6S)-NADPHX</name>
        <dbReference type="ChEBI" id="CHEBI:64076"/>
    </ligand>
</feature>
<comment type="catalytic activity">
    <reaction evidence="2 18">
        <text>(6R)-NADPHX = (6S)-NADPHX</text>
        <dbReference type="Rhea" id="RHEA:32227"/>
        <dbReference type="ChEBI" id="CHEBI:64076"/>
        <dbReference type="ChEBI" id="CHEBI:64077"/>
        <dbReference type="EC" id="5.1.99.6"/>
    </reaction>
</comment>
<dbReference type="InterPro" id="IPR030677">
    <property type="entry name" value="Nnr"/>
</dbReference>
<dbReference type="GO" id="GO:0110051">
    <property type="term" value="P:metabolite repair"/>
    <property type="evidence" value="ECO:0007669"/>
    <property type="project" value="TreeGrafter"/>
</dbReference>
<comment type="similarity">
    <text evidence="3 18">In the N-terminal section; belongs to the NnrE/AIBP family.</text>
</comment>
<dbReference type="eggNOG" id="COG0063">
    <property type="taxonomic scope" value="Bacteria"/>
</dbReference>
<evidence type="ECO:0000256" key="7">
    <source>
        <dbReference type="ARBA" id="ARBA00022840"/>
    </source>
</evidence>
<name>B6BGA8_SULGG</name>
<dbReference type="Pfam" id="PF01256">
    <property type="entry name" value="Carb_kinase"/>
    <property type="match status" value="1"/>
</dbReference>
<dbReference type="InterPro" id="IPR000631">
    <property type="entry name" value="CARKD"/>
</dbReference>
<evidence type="ECO:0000256" key="15">
    <source>
        <dbReference type="ARBA" id="ARBA00048238"/>
    </source>
</evidence>
<accession>H1FY27</accession>
<comment type="cofactor">
    <cofactor evidence="18">
        <name>K(+)</name>
        <dbReference type="ChEBI" id="CHEBI:29103"/>
    </cofactor>
    <text evidence="18">Binds 1 potassium ion per subunit.</text>
</comment>
<reference evidence="21 22" key="1">
    <citation type="journal article" date="2012" name="Proc. Natl. Acad. Sci. U.S.A.">
        <title>Genome and physiology of a model Epsilonproteobacterium responsible for sulfide detoxification in marine oxygen depletion zones.</title>
        <authorList>
            <person name="Grote J."/>
            <person name="Schott T."/>
            <person name="Bruckner C.G."/>
            <person name="Glockner F.O."/>
            <person name="Jost G."/>
            <person name="Teeling H."/>
            <person name="Labrenz M."/>
            <person name="Jurgens K."/>
        </authorList>
    </citation>
    <scope>NUCLEOTIDE SEQUENCE [LARGE SCALE GENOMIC DNA]</scope>
    <source>
        <strain evidence="21 22">GD1</strain>
    </source>
</reference>
<comment type="catalytic activity">
    <reaction evidence="15 17 18">
        <text>(6S)-NADHX + ADP = AMP + phosphate + NADH + H(+)</text>
        <dbReference type="Rhea" id="RHEA:32223"/>
        <dbReference type="ChEBI" id="CHEBI:15378"/>
        <dbReference type="ChEBI" id="CHEBI:43474"/>
        <dbReference type="ChEBI" id="CHEBI:57945"/>
        <dbReference type="ChEBI" id="CHEBI:64074"/>
        <dbReference type="ChEBI" id="CHEBI:456215"/>
        <dbReference type="ChEBI" id="CHEBI:456216"/>
        <dbReference type="EC" id="4.2.1.136"/>
    </reaction>
</comment>
<organism evidence="21 22">
    <name type="scientific">Sulfurimonas gotlandica (strain DSM 19862 / JCM 16533 / GD1)</name>
    <dbReference type="NCBI Taxonomy" id="929558"/>
    <lineage>
        <taxon>Bacteria</taxon>
        <taxon>Pseudomonadati</taxon>
        <taxon>Campylobacterota</taxon>
        <taxon>Epsilonproteobacteria</taxon>
        <taxon>Campylobacterales</taxon>
        <taxon>Sulfurimonadaceae</taxon>
        <taxon>Sulfurimonas</taxon>
    </lineage>
</organism>
<protein>
    <recommendedName>
        <fullName evidence="17">ADP-dependent (S)-NAD(P)H-hydrate dehydratase</fullName>
        <ecNumber evidence="17">4.2.1.136</ecNumber>
    </recommendedName>
    <alternativeName>
        <fullName evidence="17">ADP-dependent NAD(P)HX dehydratase</fullName>
    </alternativeName>
</protein>
<comment type="subunit">
    <text evidence="17">Homotetramer.</text>
</comment>
<dbReference type="EC" id="4.2.1.136" evidence="17"/>
<keyword evidence="21" id="KW-0418">Kinase</keyword>
<dbReference type="CDD" id="cd01171">
    <property type="entry name" value="YXKO-related"/>
    <property type="match status" value="1"/>
</dbReference>
<feature type="binding site" evidence="17">
    <location>
        <position position="281"/>
    </location>
    <ligand>
        <name>(6S)-NADPHX</name>
        <dbReference type="ChEBI" id="CHEBI:64076"/>
    </ligand>
</feature>
<evidence type="ECO:0000256" key="11">
    <source>
        <dbReference type="ARBA" id="ARBA00023235"/>
    </source>
</evidence>
<dbReference type="InterPro" id="IPR004443">
    <property type="entry name" value="YjeF_N_dom"/>
</dbReference>
<evidence type="ECO:0000256" key="13">
    <source>
        <dbReference type="ARBA" id="ARBA00023268"/>
    </source>
</evidence>
<comment type="catalytic activity">
    <reaction evidence="16 17 18">
        <text>(6S)-NADPHX + ADP = AMP + phosphate + NADPH + H(+)</text>
        <dbReference type="Rhea" id="RHEA:32235"/>
        <dbReference type="ChEBI" id="CHEBI:15378"/>
        <dbReference type="ChEBI" id="CHEBI:43474"/>
        <dbReference type="ChEBI" id="CHEBI:57783"/>
        <dbReference type="ChEBI" id="CHEBI:64076"/>
        <dbReference type="ChEBI" id="CHEBI:456215"/>
        <dbReference type="ChEBI" id="CHEBI:456216"/>
        <dbReference type="EC" id="4.2.1.136"/>
    </reaction>
</comment>
<evidence type="ECO:0000256" key="10">
    <source>
        <dbReference type="ARBA" id="ARBA00023027"/>
    </source>
</evidence>
<feature type="binding site" evidence="17">
    <location>
        <position position="399"/>
    </location>
    <ligand>
        <name>AMP</name>
        <dbReference type="ChEBI" id="CHEBI:456215"/>
    </ligand>
</feature>
<dbReference type="SUPFAM" id="SSF64153">
    <property type="entry name" value="YjeF N-terminal domain-like"/>
    <property type="match status" value="1"/>
</dbReference>
<keyword evidence="13" id="KW-0511">Multifunctional enzyme</keyword>
<dbReference type="Proteomes" id="UP000006431">
    <property type="component" value="Unassembled WGS sequence"/>
</dbReference>
<sequence length="453" mass="49294">MQKLFDEVGSLDKRCYEQFGLSEDILMEHAANGMATYIRSNFAKNSKVIVVCGSGNNGADGIALARLLNGDYQASIYYAKKPKSQMALLQQKRAEAIGVQECFEIEVSDVLIDAIVGTGFCGEFSLELKGLVQKMNDSDAFKMACDVPSVGFLADVTLTMGALKKSMFLDEAKEFVGEIIVLDLGVTRDIYETATNWHLLDLEDLQLPNRSKKNTHKGSFGHLTLACGDKSGASILSAKAALRFGSGLVTLMGYENEQIPHSIMYSHELPHNTTALAIGMGLGNEFSEKELDKFLNNSLPLVADADIFHMAIVKKILKRKDVVLTPHAKEFVALLKRANLADISVKELQKNRFKYVELFTKAYPNITLILKGANVIIAQSEEYFINPHGTSALAKGGSGDVLSGLIGALLAQGYEPLQAAKNASLAHTKLAQSYKGADFSLTPDDLIDEIGKL</sequence>
<dbReference type="PATRIC" id="fig|929558.5.peg.1005"/>
<comment type="similarity">
    <text evidence="4 18">In the C-terminal section; belongs to the NnrD/CARKD family.</text>
</comment>
<feature type="binding site" evidence="17">
    <location>
        <position position="400"/>
    </location>
    <ligand>
        <name>(6S)-NADPHX</name>
        <dbReference type="ChEBI" id="CHEBI:64076"/>
    </ligand>
</feature>
<dbReference type="PROSITE" id="PS51383">
    <property type="entry name" value="YJEF_C_3"/>
    <property type="match status" value="1"/>
</dbReference>
<dbReference type="InterPro" id="IPR029056">
    <property type="entry name" value="Ribokinase-like"/>
</dbReference>
<dbReference type="PANTHER" id="PTHR12592">
    <property type="entry name" value="ATP-DEPENDENT (S)-NAD(P)H-HYDRATE DEHYDRATASE FAMILY MEMBER"/>
    <property type="match status" value="1"/>
</dbReference>
<evidence type="ECO:0000256" key="4">
    <source>
        <dbReference type="ARBA" id="ARBA00009524"/>
    </source>
</evidence>
<dbReference type="InterPro" id="IPR036652">
    <property type="entry name" value="YjeF_N_dom_sf"/>
</dbReference>
<dbReference type="SUPFAM" id="SSF53613">
    <property type="entry name" value="Ribokinase-like"/>
    <property type="match status" value="1"/>
</dbReference>
<dbReference type="STRING" id="929558.SMGD1_1010"/>
<evidence type="ECO:0000256" key="16">
    <source>
        <dbReference type="ARBA" id="ARBA00049209"/>
    </source>
</evidence>
<dbReference type="GO" id="GO:0052856">
    <property type="term" value="F:NAD(P)HX epimerase activity"/>
    <property type="evidence" value="ECO:0007669"/>
    <property type="project" value="UniProtKB-EC"/>
</dbReference>
<comment type="catalytic activity">
    <reaction evidence="1 18">
        <text>(6R)-NADHX = (6S)-NADHX</text>
        <dbReference type="Rhea" id="RHEA:32215"/>
        <dbReference type="ChEBI" id="CHEBI:64074"/>
        <dbReference type="ChEBI" id="CHEBI:64075"/>
        <dbReference type="EC" id="5.1.99.6"/>
    </reaction>
</comment>
<dbReference type="Pfam" id="PF03853">
    <property type="entry name" value="YjeF_N"/>
    <property type="match status" value="1"/>
</dbReference>
<evidence type="ECO:0000313" key="21">
    <source>
        <dbReference type="EMBL" id="EHP29534.1"/>
    </source>
</evidence>
<comment type="function">
    <text evidence="14 18">Bifunctional enzyme that catalyzes the epimerization of the S- and R-forms of NAD(P)HX and the dehydration of the S-form of NAD(P)HX at the expense of ADP, which is converted to AMP. This allows the repair of both epimers of NAD(P)HX, a damaged form of NAD(P)H that is a result of enzymatic or heat-dependent hydration.</text>
</comment>
<dbReference type="InterPro" id="IPR017953">
    <property type="entry name" value="Carbohydrate_kinase_pred_CS"/>
</dbReference>
<evidence type="ECO:0000259" key="20">
    <source>
        <dbReference type="PROSITE" id="PS51385"/>
    </source>
</evidence>
<dbReference type="PANTHER" id="PTHR12592:SF0">
    <property type="entry name" value="ATP-DEPENDENT (S)-NAD(P)H-HYDRATE DEHYDRATASE"/>
    <property type="match status" value="1"/>
</dbReference>
<feature type="domain" description="YjeF C-terminal" evidence="19">
    <location>
        <begin position="200"/>
        <end position="453"/>
    </location>
</feature>
<keyword evidence="21" id="KW-0808">Transferase</keyword>
<evidence type="ECO:0000256" key="18">
    <source>
        <dbReference type="PIRNR" id="PIRNR017184"/>
    </source>
</evidence>
<feature type="domain" description="YjeF N-terminal" evidence="20">
    <location>
        <begin position="8"/>
        <end position="192"/>
    </location>
</feature>